<evidence type="ECO:0000256" key="4">
    <source>
        <dbReference type="ARBA" id="ARBA00022723"/>
    </source>
</evidence>
<evidence type="ECO:0000256" key="5">
    <source>
        <dbReference type="ARBA" id="ARBA00023211"/>
    </source>
</evidence>
<gene>
    <name evidence="8" type="ORF">B1A_03169</name>
</gene>
<dbReference type="NCBIfam" id="TIGR01696">
    <property type="entry name" value="deoB"/>
    <property type="match status" value="1"/>
</dbReference>
<evidence type="ECO:0000259" key="7">
    <source>
        <dbReference type="Pfam" id="PF01676"/>
    </source>
</evidence>
<dbReference type="PANTHER" id="PTHR21110">
    <property type="entry name" value="PHOSPHOPENTOMUTASE"/>
    <property type="match status" value="1"/>
</dbReference>
<feature type="non-terminal residue" evidence="8">
    <location>
        <position position="327"/>
    </location>
</feature>
<dbReference type="GO" id="GO:0005829">
    <property type="term" value="C:cytosol"/>
    <property type="evidence" value="ECO:0007669"/>
    <property type="project" value="TreeGrafter"/>
</dbReference>
<proteinExistence type="inferred from homology"/>
<comment type="similarity">
    <text evidence="2">Belongs to the phosphopentomutase family.</text>
</comment>
<dbReference type="NCBIfam" id="NF003766">
    <property type="entry name" value="PRK05362.1"/>
    <property type="match status" value="1"/>
</dbReference>
<dbReference type="PANTHER" id="PTHR21110:SF0">
    <property type="entry name" value="PHOSPHOPENTOMUTASE"/>
    <property type="match status" value="1"/>
</dbReference>
<dbReference type="GO" id="GO:0009117">
    <property type="term" value="P:nucleotide metabolic process"/>
    <property type="evidence" value="ECO:0007669"/>
    <property type="project" value="InterPro"/>
</dbReference>
<dbReference type="Gene3D" id="3.40.720.10">
    <property type="entry name" value="Alkaline Phosphatase, subunit A"/>
    <property type="match status" value="1"/>
</dbReference>
<dbReference type="Pfam" id="PF01676">
    <property type="entry name" value="Metalloenzyme"/>
    <property type="match status" value="1"/>
</dbReference>
<name>T1D6A3_9ZZZZ</name>
<dbReference type="SUPFAM" id="SSF143856">
    <property type="entry name" value="DeoB insert domain-like"/>
    <property type="match status" value="1"/>
</dbReference>
<evidence type="ECO:0000313" key="8">
    <source>
        <dbReference type="EMBL" id="EQD76984.1"/>
    </source>
</evidence>
<accession>T1D6A3</accession>
<dbReference type="GO" id="GO:0000287">
    <property type="term" value="F:magnesium ion binding"/>
    <property type="evidence" value="ECO:0007669"/>
    <property type="project" value="InterPro"/>
</dbReference>
<sequence length="327" mass="35284">MGVGAAADAAAYGNSGADTFGHIVEACAAGRADSEHRRGPLELPHLAALGLVDAAEAARGARLPIDRPALRTGRFGYAAERSHGKDTPSGHWEMMGLPVEFDWGYFPDTQPCFPAELTQALIERGGISGILGNRHASGTQIIAQLGEEHVRTLRPIVYTSGDSVLQIAAHEVHFGLDRLYALCEVARKLVDPYQIGRVIARPFVGESSATFVRTGNRHDIAMPPHGPTLLDVVKNAGREVVCVGKIADIFAHRGVTRTIKAHGNQAVMDSLLEAIPDTRDGSLLFANCVDFDTNFGHRRDVSGYARALEEFDRYVPHLWAAMHPGDV</sequence>
<reference evidence="8" key="1">
    <citation type="submission" date="2013-08" db="EMBL/GenBank/DDBJ databases">
        <authorList>
            <person name="Mendez C."/>
            <person name="Richter M."/>
            <person name="Ferrer M."/>
            <person name="Sanchez J."/>
        </authorList>
    </citation>
    <scope>NUCLEOTIDE SEQUENCE</scope>
</reference>
<dbReference type="CDD" id="cd16009">
    <property type="entry name" value="PPM"/>
    <property type="match status" value="1"/>
</dbReference>
<evidence type="ECO:0000256" key="1">
    <source>
        <dbReference type="ARBA" id="ARBA00001936"/>
    </source>
</evidence>
<dbReference type="GO" id="GO:0008973">
    <property type="term" value="F:phosphopentomutase activity"/>
    <property type="evidence" value="ECO:0007669"/>
    <property type="project" value="InterPro"/>
</dbReference>
<dbReference type="EMBL" id="AUZX01002338">
    <property type="protein sequence ID" value="EQD76984.1"/>
    <property type="molecule type" value="Genomic_DNA"/>
</dbReference>
<dbReference type="Gene3D" id="3.30.70.1250">
    <property type="entry name" value="Phosphopentomutase"/>
    <property type="match status" value="1"/>
</dbReference>
<keyword evidence="6" id="KW-0413">Isomerase</keyword>
<dbReference type="SUPFAM" id="SSF53649">
    <property type="entry name" value="Alkaline phosphatase-like"/>
    <property type="match status" value="1"/>
</dbReference>
<comment type="caution">
    <text evidence="8">The sequence shown here is derived from an EMBL/GenBank/DDBJ whole genome shotgun (WGS) entry which is preliminary data.</text>
</comment>
<dbReference type="InterPro" id="IPR024052">
    <property type="entry name" value="Phosphopentomutase_DeoB_cap_sf"/>
</dbReference>
<organism evidence="8">
    <name type="scientific">mine drainage metagenome</name>
    <dbReference type="NCBI Taxonomy" id="410659"/>
    <lineage>
        <taxon>unclassified sequences</taxon>
        <taxon>metagenomes</taxon>
        <taxon>ecological metagenomes</taxon>
    </lineage>
</organism>
<dbReference type="InterPro" id="IPR010045">
    <property type="entry name" value="DeoB"/>
</dbReference>
<keyword evidence="3" id="KW-0963">Cytoplasm</keyword>
<comment type="cofactor">
    <cofactor evidence="1">
        <name>Mn(2+)</name>
        <dbReference type="ChEBI" id="CHEBI:29035"/>
    </cofactor>
</comment>
<evidence type="ECO:0000256" key="6">
    <source>
        <dbReference type="ARBA" id="ARBA00023235"/>
    </source>
</evidence>
<dbReference type="InterPro" id="IPR017850">
    <property type="entry name" value="Alkaline_phosphatase_core_sf"/>
</dbReference>
<reference evidence="8" key="2">
    <citation type="journal article" date="2014" name="ISME J.">
        <title>Microbial stratification in low pH oxic and suboxic macroscopic growths along an acid mine drainage.</title>
        <authorList>
            <person name="Mendez-Garcia C."/>
            <person name="Mesa V."/>
            <person name="Sprenger R.R."/>
            <person name="Richter M."/>
            <person name="Diez M.S."/>
            <person name="Solano J."/>
            <person name="Bargiela R."/>
            <person name="Golyshina O.V."/>
            <person name="Manteca A."/>
            <person name="Ramos J.L."/>
            <person name="Gallego J.R."/>
            <person name="Llorente I."/>
            <person name="Martins Dos Santos V.A."/>
            <person name="Jensen O.N."/>
            <person name="Pelaez A.I."/>
            <person name="Sanchez J."/>
            <person name="Ferrer M."/>
        </authorList>
    </citation>
    <scope>NUCLEOTIDE SEQUENCE</scope>
</reference>
<protein>
    <submittedName>
        <fullName evidence="8">Phosphopentomutase</fullName>
    </submittedName>
</protein>
<evidence type="ECO:0000256" key="3">
    <source>
        <dbReference type="ARBA" id="ARBA00022490"/>
    </source>
</evidence>
<keyword evidence="4" id="KW-0479">Metal-binding</keyword>
<evidence type="ECO:0000256" key="2">
    <source>
        <dbReference type="ARBA" id="ARBA00010373"/>
    </source>
</evidence>
<dbReference type="InterPro" id="IPR006124">
    <property type="entry name" value="Metalloenzyme"/>
</dbReference>
<feature type="domain" description="Metalloenzyme" evidence="7">
    <location>
        <begin position="1"/>
        <end position="322"/>
    </location>
</feature>
<keyword evidence="5" id="KW-0464">Manganese</keyword>
<dbReference type="AlphaFoldDB" id="T1D6A3"/>
<dbReference type="FunFam" id="3.30.70.1250:FF:000001">
    <property type="entry name" value="Phosphopentomutase"/>
    <property type="match status" value="1"/>
</dbReference>
<dbReference type="GO" id="GO:0043094">
    <property type="term" value="P:metabolic compound salvage"/>
    <property type="evidence" value="ECO:0007669"/>
    <property type="project" value="InterPro"/>
</dbReference>